<name>A0ABD3B5M3_9GENT</name>
<reference evidence="1 2" key="1">
    <citation type="submission" date="2024-11" db="EMBL/GenBank/DDBJ databases">
        <title>A near-complete genome assembly of Cinchona calisaya.</title>
        <authorList>
            <person name="Lian D.C."/>
            <person name="Zhao X.W."/>
            <person name="Wei L."/>
        </authorList>
    </citation>
    <scope>NUCLEOTIDE SEQUENCE [LARGE SCALE GENOMIC DNA]</scope>
    <source>
        <tissue evidence="1">Nenye</tissue>
    </source>
</reference>
<gene>
    <name evidence="1" type="ORF">ACH5RR_001788</name>
</gene>
<proteinExistence type="predicted"/>
<dbReference type="Proteomes" id="UP001630127">
    <property type="component" value="Unassembled WGS sequence"/>
</dbReference>
<protein>
    <submittedName>
        <fullName evidence="1">Uncharacterized protein</fullName>
    </submittedName>
</protein>
<dbReference type="PANTHER" id="PTHR34788:SF4">
    <property type="entry name" value="F15I1.22"/>
    <property type="match status" value="1"/>
</dbReference>
<dbReference type="EMBL" id="JBJUIK010000001">
    <property type="protein sequence ID" value="KAL3538422.1"/>
    <property type="molecule type" value="Genomic_DNA"/>
</dbReference>
<dbReference type="AlphaFoldDB" id="A0ABD3B5M3"/>
<keyword evidence="2" id="KW-1185">Reference proteome</keyword>
<evidence type="ECO:0000313" key="1">
    <source>
        <dbReference type="EMBL" id="KAL3538422.1"/>
    </source>
</evidence>
<evidence type="ECO:0000313" key="2">
    <source>
        <dbReference type="Proteomes" id="UP001630127"/>
    </source>
</evidence>
<organism evidence="1 2">
    <name type="scientific">Cinchona calisaya</name>
    <dbReference type="NCBI Taxonomy" id="153742"/>
    <lineage>
        <taxon>Eukaryota</taxon>
        <taxon>Viridiplantae</taxon>
        <taxon>Streptophyta</taxon>
        <taxon>Embryophyta</taxon>
        <taxon>Tracheophyta</taxon>
        <taxon>Spermatophyta</taxon>
        <taxon>Magnoliopsida</taxon>
        <taxon>eudicotyledons</taxon>
        <taxon>Gunneridae</taxon>
        <taxon>Pentapetalae</taxon>
        <taxon>asterids</taxon>
        <taxon>lamiids</taxon>
        <taxon>Gentianales</taxon>
        <taxon>Rubiaceae</taxon>
        <taxon>Cinchonoideae</taxon>
        <taxon>Cinchoneae</taxon>
        <taxon>Cinchona</taxon>
    </lineage>
</organism>
<accession>A0ABD3B5M3</accession>
<sequence>MDNHIQQGRSGTIFRWPIRLRLSFGKRRLPSIRLGGGGNKKPRRGFFLARVLMRKSVKMRSSLKQKYSISCMFKNFRNYCGSVVKVVIETGGSFQERILLDSAFALPVMGLSFSSPLPDKGAVAAPVVGTQPAIHAN</sequence>
<comment type="caution">
    <text evidence="1">The sequence shown here is derived from an EMBL/GenBank/DDBJ whole genome shotgun (WGS) entry which is preliminary data.</text>
</comment>
<dbReference type="PANTHER" id="PTHR34788">
    <property type="entry name" value="F15I1.22"/>
    <property type="match status" value="1"/>
</dbReference>